<evidence type="ECO:0000313" key="3">
    <source>
        <dbReference type="Proteomes" id="UP001304895"/>
    </source>
</evidence>
<comment type="caution">
    <text evidence="2">The sequence shown here is derived from an EMBL/GenBank/DDBJ whole genome shotgun (WGS) entry which is preliminary data.</text>
</comment>
<proteinExistence type="predicted"/>
<feature type="domain" description="Acyl-CoA thioesterase-like N-terminal HotDog" evidence="1">
    <location>
        <begin position="33"/>
        <end position="103"/>
    </location>
</feature>
<organism evidence="2 3">
    <name type="scientific">Trichocladium antarcticum</name>
    <dbReference type="NCBI Taxonomy" id="1450529"/>
    <lineage>
        <taxon>Eukaryota</taxon>
        <taxon>Fungi</taxon>
        <taxon>Dikarya</taxon>
        <taxon>Ascomycota</taxon>
        <taxon>Pezizomycotina</taxon>
        <taxon>Sordariomycetes</taxon>
        <taxon>Sordariomycetidae</taxon>
        <taxon>Sordariales</taxon>
        <taxon>Chaetomiaceae</taxon>
        <taxon>Trichocladium</taxon>
    </lineage>
</organism>
<sequence>MDKPNPGNLVPFSAATEVERLDSHTYKVNLVDSFCIGSVPNGGYVASCLLQAASLHLRLSGQEDVLNAHFQFLNRTEIGPAVITIEDVKLGRQLSTLHATCRDVGLSALA</sequence>
<dbReference type="AlphaFoldDB" id="A0AAN6UCB8"/>
<dbReference type="InterPro" id="IPR049449">
    <property type="entry name" value="TesB_ACOT8-like_N"/>
</dbReference>
<reference evidence="2" key="1">
    <citation type="journal article" date="2023" name="Mol. Phylogenet. Evol.">
        <title>Genome-scale phylogeny and comparative genomics of the fungal order Sordariales.</title>
        <authorList>
            <person name="Hensen N."/>
            <person name="Bonometti L."/>
            <person name="Westerberg I."/>
            <person name="Brannstrom I.O."/>
            <person name="Guillou S."/>
            <person name="Cros-Aarteil S."/>
            <person name="Calhoun S."/>
            <person name="Haridas S."/>
            <person name="Kuo A."/>
            <person name="Mondo S."/>
            <person name="Pangilinan J."/>
            <person name="Riley R."/>
            <person name="LaButti K."/>
            <person name="Andreopoulos B."/>
            <person name="Lipzen A."/>
            <person name="Chen C."/>
            <person name="Yan M."/>
            <person name="Daum C."/>
            <person name="Ng V."/>
            <person name="Clum A."/>
            <person name="Steindorff A."/>
            <person name="Ohm R.A."/>
            <person name="Martin F."/>
            <person name="Silar P."/>
            <person name="Natvig D.O."/>
            <person name="Lalanne C."/>
            <person name="Gautier V."/>
            <person name="Ament-Velasquez S.L."/>
            <person name="Kruys A."/>
            <person name="Hutchinson M.I."/>
            <person name="Powell A.J."/>
            <person name="Barry K."/>
            <person name="Miller A.N."/>
            <person name="Grigoriev I.V."/>
            <person name="Debuchy R."/>
            <person name="Gladieux P."/>
            <person name="Hiltunen Thoren M."/>
            <person name="Johannesson H."/>
        </authorList>
    </citation>
    <scope>NUCLEOTIDE SEQUENCE</scope>
    <source>
        <strain evidence="2">CBS 123565</strain>
    </source>
</reference>
<dbReference type="Gene3D" id="2.40.160.210">
    <property type="entry name" value="Acyl-CoA thioesterase, double hotdog domain"/>
    <property type="match status" value="1"/>
</dbReference>
<dbReference type="Proteomes" id="UP001304895">
    <property type="component" value="Unassembled WGS sequence"/>
</dbReference>
<protein>
    <recommendedName>
        <fullName evidence="1">Acyl-CoA thioesterase-like N-terminal HotDog domain-containing protein</fullName>
    </recommendedName>
</protein>
<name>A0AAN6UCB8_9PEZI</name>
<keyword evidence="3" id="KW-1185">Reference proteome</keyword>
<accession>A0AAN6UCB8</accession>
<dbReference type="SUPFAM" id="SSF54637">
    <property type="entry name" value="Thioesterase/thiol ester dehydrase-isomerase"/>
    <property type="match status" value="1"/>
</dbReference>
<dbReference type="InterPro" id="IPR052389">
    <property type="entry name" value="Sec_Metab_Biosynth-Assoc"/>
</dbReference>
<dbReference type="InterPro" id="IPR029069">
    <property type="entry name" value="HotDog_dom_sf"/>
</dbReference>
<dbReference type="EMBL" id="MU853437">
    <property type="protein sequence ID" value="KAK4130365.1"/>
    <property type="molecule type" value="Genomic_DNA"/>
</dbReference>
<dbReference type="PANTHER" id="PTHR38110:SF1">
    <property type="entry name" value="THIOESTERASE DOMAIN-CONTAINING PROTEIN"/>
    <property type="match status" value="1"/>
</dbReference>
<reference evidence="2" key="2">
    <citation type="submission" date="2023-05" db="EMBL/GenBank/DDBJ databases">
        <authorList>
            <consortium name="Lawrence Berkeley National Laboratory"/>
            <person name="Steindorff A."/>
            <person name="Hensen N."/>
            <person name="Bonometti L."/>
            <person name="Westerberg I."/>
            <person name="Brannstrom I.O."/>
            <person name="Guillou S."/>
            <person name="Cros-Aarteil S."/>
            <person name="Calhoun S."/>
            <person name="Haridas S."/>
            <person name="Kuo A."/>
            <person name="Mondo S."/>
            <person name="Pangilinan J."/>
            <person name="Riley R."/>
            <person name="Labutti K."/>
            <person name="Andreopoulos B."/>
            <person name="Lipzen A."/>
            <person name="Chen C."/>
            <person name="Yanf M."/>
            <person name="Daum C."/>
            <person name="Ng V."/>
            <person name="Clum A."/>
            <person name="Ohm R."/>
            <person name="Martin F."/>
            <person name="Silar P."/>
            <person name="Natvig D."/>
            <person name="Lalanne C."/>
            <person name="Gautier V."/>
            <person name="Ament-Velasquez S.L."/>
            <person name="Kruys A."/>
            <person name="Hutchinson M.I."/>
            <person name="Powell A.J."/>
            <person name="Barry K."/>
            <person name="Miller A.N."/>
            <person name="Grigoriev I.V."/>
            <person name="Debuchy R."/>
            <person name="Gladieux P."/>
            <person name="Thoren M.H."/>
            <person name="Johannesson H."/>
        </authorList>
    </citation>
    <scope>NUCLEOTIDE SEQUENCE</scope>
    <source>
        <strain evidence="2">CBS 123565</strain>
    </source>
</reference>
<evidence type="ECO:0000313" key="2">
    <source>
        <dbReference type="EMBL" id="KAK4130365.1"/>
    </source>
</evidence>
<evidence type="ECO:0000259" key="1">
    <source>
        <dbReference type="Pfam" id="PF13622"/>
    </source>
</evidence>
<gene>
    <name evidence="2" type="ORF">BT67DRAFT_445732</name>
</gene>
<dbReference type="InterPro" id="IPR042171">
    <property type="entry name" value="Acyl-CoA_hotdog"/>
</dbReference>
<dbReference type="PANTHER" id="PTHR38110">
    <property type="entry name" value="CHROMOSOME 23, WHOLE GENOME SHOTGUN SEQUENCE"/>
    <property type="match status" value="1"/>
</dbReference>
<dbReference type="Pfam" id="PF13622">
    <property type="entry name" value="4HBT_3"/>
    <property type="match status" value="1"/>
</dbReference>